<evidence type="ECO:0000259" key="1">
    <source>
        <dbReference type="Pfam" id="PF12867"/>
    </source>
</evidence>
<comment type="caution">
    <text evidence="2">The sequence shown here is derived from an EMBL/GenBank/DDBJ whole genome shotgun (WGS) entry which is preliminary data.</text>
</comment>
<gene>
    <name evidence="2" type="ORF">GT003_16315</name>
</gene>
<dbReference type="Gene3D" id="1.20.120.450">
    <property type="entry name" value="dinb family like domain"/>
    <property type="match status" value="1"/>
</dbReference>
<dbReference type="OrthoDB" id="4295522at2"/>
<keyword evidence="3" id="KW-1185">Reference proteome</keyword>
<organism evidence="2 3">
    <name type="scientific">Paenibacillus sacheonensis</name>
    <dbReference type="NCBI Taxonomy" id="742054"/>
    <lineage>
        <taxon>Bacteria</taxon>
        <taxon>Bacillati</taxon>
        <taxon>Bacillota</taxon>
        <taxon>Bacilli</taxon>
        <taxon>Bacillales</taxon>
        <taxon>Paenibacillaceae</taxon>
        <taxon>Paenibacillus</taxon>
    </lineage>
</organism>
<dbReference type="RefSeq" id="WP_161699628.1">
    <property type="nucleotide sequence ID" value="NZ_JAAAMU010000007.1"/>
</dbReference>
<dbReference type="SUPFAM" id="SSF109854">
    <property type="entry name" value="DinB/YfiT-like putative metalloenzymes"/>
    <property type="match status" value="1"/>
</dbReference>
<protein>
    <submittedName>
        <fullName evidence="2">DinB family protein</fullName>
    </submittedName>
</protein>
<sequence length="154" mass="17540">MEHPIINTGKVVRQIVIGQLQGISESQMDIQPKGFNNTIRWNIGHMVYWMDKYALLSFGSLSAIPARYEVLFNSGTKPSDWTVVPPSKEELNERLAEQFSLLAELTPAMLEQRLQTLFEMGPFRFDTAGELFNFALMHEAIHLGVVLSQFKLIQ</sequence>
<evidence type="ECO:0000313" key="2">
    <source>
        <dbReference type="EMBL" id="NBC70568.1"/>
    </source>
</evidence>
<reference evidence="2 3" key="1">
    <citation type="submission" date="2020-01" db="EMBL/GenBank/DDBJ databases">
        <title>Paenibacillus soybeanensis sp. nov. isolated from the nodules of soybean (Glycine max(L.) Merr).</title>
        <authorList>
            <person name="Wang H."/>
        </authorList>
    </citation>
    <scope>NUCLEOTIDE SEQUENCE [LARGE SCALE GENOMIC DNA]</scope>
    <source>
        <strain evidence="2 3">DSM 23054</strain>
    </source>
</reference>
<evidence type="ECO:0000313" key="3">
    <source>
        <dbReference type="Proteomes" id="UP000558113"/>
    </source>
</evidence>
<dbReference type="InterPro" id="IPR034660">
    <property type="entry name" value="DinB/YfiT-like"/>
</dbReference>
<name>A0A7X4YQD0_9BACL</name>
<dbReference type="Pfam" id="PF12867">
    <property type="entry name" value="DinB_2"/>
    <property type="match status" value="1"/>
</dbReference>
<dbReference type="InterPro" id="IPR024775">
    <property type="entry name" value="DinB-like"/>
</dbReference>
<dbReference type="Proteomes" id="UP000558113">
    <property type="component" value="Unassembled WGS sequence"/>
</dbReference>
<proteinExistence type="predicted"/>
<dbReference type="EMBL" id="JAAAMU010000007">
    <property type="protein sequence ID" value="NBC70568.1"/>
    <property type="molecule type" value="Genomic_DNA"/>
</dbReference>
<dbReference type="AlphaFoldDB" id="A0A7X4YQD0"/>
<feature type="domain" description="DinB-like" evidence="1">
    <location>
        <begin position="15"/>
        <end position="145"/>
    </location>
</feature>
<accession>A0A7X4YQD0</accession>